<dbReference type="InterPro" id="IPR012675">
    <property type="entry name" value="Beta-grasp_dom_sf"/>
</dbReference>
<dbReference type="GO" id="GO:0051536">
    <property type="term" value="F:iron-sulfur cluster binding"/>
    <property type="evidence" value="ECO:0007669"/>
    <property type="project" value="InterPro"/>
</dbReference>
<dbReference type="InterPro" id="IPR036010">
    <property type="entry name" value="2Fe-2S_ferredoxin-like_sf"/>
</dbReference>
<dbReference type="CDD" id="cd00207">
    <property type="entry name" value="fer2"/>
    <property type="match status" value="1"/>
</dbReference>
<feature type="domain" description="2Fe-2S ferredoxin-type" evidence="1">
    <location>
        <begin position="3"/>
        <end position="107"/>
    </location>
</feature>
<dbReference type="Gene3D" id="3.10.20.880">
    <property type="match status" value="1"/>
</dbReference>
<name>A0A3A4NQ40_ABYX5</name>
<sequence length="637" mass="68816">MHKQVIFQPSGRRGQIERGKNLLEVSRELGVDIESICGGKKTCGKCKVRVQEGFFERHGIESRYDHLTPLTEEEKKVLSPDEIAKGYRLACAAHIQGDLLIHVPEESRGGQQVVRKEVTLRKIALNPAVKTYHVRLEKPTLADPLSDYERLLKGLESQHRLHGLRAGRIFMARLPHVLREGNWEVTVAVWMGKELLGAVPGSSMKCFGLAVDIGTTTVAGYLCDLSNGDVAAVHSLMNPQVAYGEDVMSRVTYIMTADGGLSELHREIIGSLNQIVGSVCTKASIQPDDILEMCIVGNTVMHHILLNISPVGVGVSPFAPAVQSAIDLKAAELQIGINGAANVHVLPVEAGFVGADNVGVLIAEAPYDKDEMQLIIDIGTNGEILVGNRHKILAASCATGPALEGAHIKHGMRAAPGAIERVRIAPGGLDVEYRVIAGDNGEHARGICGSGIIDAIAEMFRAGIVEKSGRFNKSINSPRIVVDGKSREFVLVPKEKTSIGKNITITAGDVRAVQLAKGAIYAGSKILMKRLGIQSVDRVVLAGAFGSYIDRTCAMLMGMFPDCPIENVIAVGNAAGDGARMALLDIGKRKEAAEQACRVEYVELTLEKDFEREFVEAMHFPHMHDAFPNLKELLPTE</sequence>
<dbReference type="InterPro" id="IPR027980">
    <property type="entry name" value="RACo_C"/>
</dbReference>
<dbReference type="AlphaFoldDB" id="A0A3A4NQ40"/>
<dbReference type="InterPro" id="IPR042259">
    <property type="entry name" value="Raco-like_middle_sf"/>
</dbReference>
<evidence type="ECO:0000259" key="1">
    <source>
        <dbReference type="PROSITE" id="PS51085"/>
    </source>
</evidence>
<evidence type="ECO:0000313" key="3">
    <source>
        <dbReference type="Proteomes" id="UP000265882"/>
    </source>
</evidence>
<dbReference type="Gene3D" id="3.10.20.30">
    <property type="match status" value="1"/>
</dbReference>
<dbReference type="InterPro" id="IPR052911">
    <property type="entry name" value="Corrinoid_activation_enz"/>
</dbReference>
<dbReference type="Proteomes" id="UP000265882">
    <property type="component" value="Unassembled WGS sequence"/>
</dbReference>
<dbReference type="Pfam" id="PF17650">
    <property type="entry name" value="RACo_linker"/>
    <property type="match status" value="1"/>
</dbReference>
<protein>
    <submittedName>
        <fullName evidence="2">DUF4445 domain-containing protein</fullName>
    </submittedName>
</protein>
<accession>A0A3A4NQ40</accession>
<dbReference type="SUPFAM" id="SSF53067">
    <property type="entry name" value="Actin-like ATPase domain"/>
    <property type="match status" value="1"/>
</dbReference>
<gene>
    <name evidence="2" type="ORF">C4520_10525</name>
</gene>
<comment type="caution">
    <text evidence="2">The sequence shown here is derived from an EMBL/GenBank/DDBJ whole genome shotgun (WGS) entry which is preliminary data.</text>
</comment>
<evidence type="ECO:0000313" key="2">
    <source>
        <dbReference type="EMBL" id="RJP21142.1"/>
    </source>
</evidence>
<dbReference type="InterPro" id="IPR001041">
    <property type="entry name" value="2Fe-2S_ferredoxin-type"/>
</dbReference>
<dbReference type="InterPro" id="IPR041414">
    <property type="entry name" value="Raco-like_middle"/>
</dbReference>
<dbReference type="Pfam" id="PF14574">
    <property type="entry name" value="RACo_C_ter"/>
    <property type="match status" value="1"/>
</dbReference>
<dbReference type="Pfam" id="PF17651">
    <property type="entry name" value="Raco_middle"/>
    <property type="match status" value="1"/>
</dbReference>
<dbReference type="Gene3D" id="3.30.420.480">
    <property type="entry name" value="Domain of unknown function (DUF4445)"/>
    <property type="match status" value="1"/>
</dbReference>
<proteinExistence type="predicted"/>
<dbReference type="Pfam" id="PF00111">
    <property type="entry name" value="Fer2"/>
    <property type="match status" value="1"/>
</dbReference>
<dbReference type="SUPFAM" id="SSF54292">
    <property type="entry name" value="2Fe-2S ferredoxin-like"/>
    <property type="match status" value="1"/>
</dbReference>
<organism evidence="2 3">
    <name type="scientific">Abyssobacteria bacterium (strain SURF_5)</name>
    <dbReference type="NCBI Taxonomy" id="2093360"/>
    <lineage>
        <taxon>Bacteria</taxon>
        <taxon>Pseudomonadati</taxon>
        <taxon>Candidatus Hydrogenedentota</taxon>
        <taxon>Candidatus Abyssobacteria</taxon>
    </lineage>
</organism>
<dbReference type="EMBL" id="QZKU01000070">
    <property type="protein sequence ID" value="RJP21142.1"/>
    <property type="molecule type" value="Genomic_DNA"/>
</dbReference>
<dbReference type="PANTHER" id="PTHR42895:SF2">
    <property type="entry name" value="IRON-SULFUR CLUSTER PROTEIN"/>
    <property type="match status" value="1"/>
</dbReference>
<dbReference type="InterPro" id="IPR040506">
    <property type="entry name" value="RACo_linker"/>
</dbReference>
<dbReference type="InterPro" id="IPR043129">
    <property type="entry name" value="ATPase_NBD"/>
</dbReference>
<reference evidence="2 3" key="1">
    <citation type="journal article" date="2017" name="ISME J.">
        <title>Energy and carbon metabolisms in a deep terrestrial subsurface fluid microbial community.</title>
        <authorList>
            <person name="Momper L."/>
            <person name="Jungbluth S.P."/>
            <person name="Lee M.D."/>
            <person name="Amend J.P."/>
        </authorList>
    </citation>
    <scope>NUCLEOTIDE SEQUENCE [LARGE SCALE GENOMIC DNA]</scope>
    <source>
        <strain evidence="2">SURF_5</strain>
    </source>
</reference>
<dbReference type="PANTHER" id="PTHR42895">
    <property type="entry name" value="IRON-SULFUR CLUSTER-BINDING PROTEIN-RELATED"/>
    <property type="match status" value="1"/>
</dbReference>
<dbReference type="PROSITE" id="PS51085">
    <property type="entry name" value="2FE2S_FER_2"/>
    <property type="match status" value="1"/>
</dbReference>